<dbReference type="OrthoDB" id="77405at2759"/>
<proteinExistence type="inferred from homology"/>
<evidence type="ECO:0000313" key="6">
    <source>
        <dbReference type="EMBL" id="PWN94140.1"/>
    </source>
</evidence>
<evidence type="ECO:0000256" key="2">
    <source>
        <dbReference type="ARBA" id="ARBA00012502"/>
    </source>
</evidence>
<dbReference type="PANTHER" id="PTHR43774:SF1">
    <property type="entry name" value="PEPTIDE METHIONINE SULFOXIDE REDUCTASE MSRA 2"/>
    <property type="match status" value="1"/>
</dbReference>
<evidence type="ECO:0000256" key="3">
    <source>
        <dbReference type="ARBA" id="ARBA00023002"/>
    </source>
</evidence>
<dbReference type="FunCoup" id="A0A316YX97">
    <property type="interactions" value="366"/>
</dbReference>
<protein>
    <recommendedName>
        <fullName evidence="2">peptide-methionine (S)-S-oxide reductase</fullName>
        <ecNumber evidence="2">1.8.4.11</ecNumber>
    </recommendedName>
    <alternativeName>
        <fullName evidence="4">Peptide-methionine (S)-S-oxide reductase</fullName>
    </alternativeName>
</protein>
<feature type="domain" description="Peptide methionine sulphoxide reductase MsrA" evidence="5">
    <location>
        <begin position="36"/>
        <end position="195"/>
    </location>
</feature>
<dbReference type="AlphaFoldDB" id="A0A316YX97"/>
<dbReference type="PANTHER" id="PTHR43774">
    <property type="entry name" value="PEPTIDE METHIONINE SULFOXIDE REDUCTASE"/>
    <property type="match status" value="1"/>
</dbReference>
<comment type="similarity">
    <text evidence="1">Belongs to the MsrA Met sulfoxide reductase family.</text>
</comment>
<keyword evidence="3" id="KW-0560">Oxidoreductase</keyword>
<evidence type="ECO:0000259" key="5">
    <source>
        <dbReference type="Pfam" id="PF01625"/>
    </source>
</evidence>
<dbReference type="GO" id="GO:0008113">
    <property type="term" value="F:peptide-methionine (S)-S-oxide reductase activity"/>
    <property type="evidence" value="ECO:0007669"/>
    <property type="project" value="UniProtKB-EC"/>
</dbReference>
<gene>
    <name evidence="6" type="ORF">FA10DRAFT_237971</name>
</gene>
<reference evidence="6" key="1">
    <citation type="journal article" date="2018" name="Mol. Biol. Evol.">
        <title>Broad Genomic Sampling Reveals a Smut Pathogenic Ancestry of the Fungal Clade Ustilaginomycotina.</title>
        <authorList>
            <person name="Kijpornyongpan T."/>
            <person name="Mondo S.J."/>
            <person name="Barry K."/>
            <person name="Sandor L."/>
            <person name="Lee J."/>
            <person name="Lipzen A."/>
            <person name="Pangilinan J."/>
            <person name="LaButti K."/>
            <person name="Hainaut M."/>
            <person name="Henrissat B."/>
            <person name="Grigoriev I.V."/>
            <person name="Spatafora J.W."/>
            <person name="Aime M.C."/>
        </authorList>
    </citation>
    <scope>NUCLEOTIDE SEQUENCE [LARGE SCALE GENOMIC DNA]</scope>
    <source>
        <strain evidence="6">MCA 4198</strain>
    </source>
</reference>
<dbReference type="Pfam" id="PF01625">
    <property type="entry name" value="PMSR"/>
    <property type="match status" value="1"/>
</dbReference>
<accession>A0A316YX97</accession>
<dbReference type="Gene3D" id="3.30.1060.10">
    <property type="entry name" value="Peptide methionine sulphoxide reductase MsrA"/>
    <property type="match status" value="1"/>
</dbReference>
<dbReference type="RefSeq" id="XP_025381338.1">
    <property type="nucleotide sequence ID" value="XM_025519127.1"/>
</dbReference>
<sequence>MGAATEPTVPSAIAARQALKDGSATANKAAAKATDKATVAGGCFWGVEHMFRKYYGDGRGLIDAKSGFIGGKESSRNPSYEEVCTGKTGHAEATQITFDPTKVTYAELVEFFYRTHDPTQLNAQGHDQGTQYRSAIFPHDEKQRFVALKVTQEVQEKHFAPEGRKIVTQVEQRPAEDFFLAEEYHQRYLERNSLDFHCSTHKLWW</sequence>
<dbReference type="HAMAP" id="MF_01401">
    <property type="entry name" value="MsrA"/>
    <property type="match status" value="1"/>
</dbReference>
<organism evidence="6 7">
    <name type="scientific">Acaromyces ingoldii</name>
    <dbReference type="NCBI Taxonomy" id="215250"/>
    <lineage>
        <taxon>Eukaryota</taxon>
        <taxon>Fungi</taxon>
        <taxon>Dikarya</taxon>
        <taxon>Basidiomycota</taxon>
        <taxon>Ustilaginomycotina</taxon>
        <taxon>Exobasidiomycetes</taxon>
        <taxon>Exobasidiales</taxon>
        <taxon>Cryptobasidiaceae</taxon>
        <taxon>Acaromyces</taxon>
    </lineage>
</organism>
<dbReference type="Proteomes" id="UP000245768">
    <property type="component" value="Unassembled WGS sequence"/>
</dbReference>
<evidence type="ECO:0000256" key="1">
    <source>
        <dbReference type="ARBA" id="ARBA00005591"/>
    </source>
</evidence>
<dbReference type="EMBL" id="KZ819634">
    <property type="protein sequence ID" value="PWN94140.1"/>
    <property type="molecule type" value="Genomic_DNA"/>
</dbReference>
<name>A0A316YX97_9BASI</name>
<dbReference type="InterPro" id="IPR036509">
    <property type="entry name" value="Met_Sox_Rdtase_MsrA_sf"/>
</dbReference>
<dbReference type="GeneID" id="37041043"/>
<evidence type="ECO:0000256" key="4">
    <source>
        <dbReference type="ARBA" id="ARBA00030643"/>
    </source>
</evidence>
<dbReference type="InterPro" id="IPR002569">
    <property type="entry name" value="Met_Sox_Rdtase_MsrA_dom"/>
</dbReference>
<dbReference type="NCBIfam" id="TIGR00401">
    <property type="entry name" value="msrA"/>
    <property type="match status" value="1"/>
</dbReference>
<dbReference type="SUPFAM" id="SSF55068">
    <property type="entry name" value="Peptide methionine sulfoxide reductase"/>
    <property type="match status" value="1"/>
</dbReference>
<evidence type="ECO:0000313" key="7">
    <source>
        <dbReference type="Proteomes" id="UP000245768"/>
    </source>
</evidence>
<dbReference type="EC" id="1.8.4.11" evidence="2"/>
<keyword evidence="7" id="KW-1185">Reference proteome</keyword>
<dbReference type="STRING" id="215250.A0A316YX97"/>
<dbReference type="InParanoid" id="A0A316YX97"/>